<dbReference type="GO" id="GO:0046872">
    <property type="term" value="F:metal ion binding"/>
    <property type="evidence" value="ECO:0007669"/>
    <property type="project" value="UniProtKB-KW"/>
</dbReference>
<proteinExistence type="inferred from homology"/>
<protein>
    <submittedName>
        <fullName evidence="7">Transcription factor S</fullName>
    </submittedName>
</protein>
<dbReference type="AlphaFoldDB" id="A0A510E6M5"/>
<organism evidence="7 9">
    <name type="scientific">Sulfuracidifex tepidarius</name>
    <dbReference type="NCBI Taxonomy" id="1294262"/>
    <lineage>
        <taxon>Archaea</taxon>
        <taxon>Thermoproteota</taxon>
        <taxon>Thermoprotei</taxon>
        <taxon>Sulfolobales</taxon>
        <taxon>Sulfolobaceae</taxon>
        <taxon>Sulfuracidifex</taxon>
    </lineage>
</organism>
<dbReference type="RefSeq" id="WP_084739611.1">
    <property type="nucleotide sequence ID" value="NZ_AP018929.1"/>
</dbReference>
<keyword evidence="2" id="KW-0479">Metal-binding</keyword>
<evidence type="ECO:0000256" key="2">
    <source>
        <dbReference type="ARBA" id="ARBA00022723"/>
    </source>
</evidence>
<keyword evidence="4" id="KW-0804">Transcription</keyword>
<dbReference type="Pfam" id="PF02150">
    <property type="entry name" value="Zn_ribbon_RPB9"/>
    <property type="match status" value="1"/>
</dbReference>
<evidence type="ECO:0000313" key="6">
    <source>
        <dbReference type="EMBL" id="BBG25388.1"/>
    </source>
</evidence>
<dbReference type="EMBL" id="AP018930">
    <property type="protein sequence ID" value="BBG28182.1"/>
    <property type="molecule type" value="Genomic_DNA"/>
</dbReference>
<evidence type="ECO:0000313" key="7">
    <source>
        <dbReference type="EMBL" id="BBG28182.1"/>
    </source>
</evidence>
<evidence type="ECO:0000256" key="3">
    <source>
        <dbReference type="ARBA" id="ARBA00022833"/>
    </source>
</evidence>
<dbReference type="PROSITE" id="PS01030">
    <property type="entry name" value="RNA_POL_M_15KD"/>
    <property type="match status" value="1"/>
</dbReference>
<name>A0A510E6M5_9CREN</name>
<reference evidence="9" key="1">
    <citation type="submission" date="2018-09" db="EMBL/GenBank/DDBJ databases">
        <title>Complete Genome Sequencing of Sulfolobus sp. JCM 16834.</title>
        <authorList>
            <person name="Kato S."/>
            <person name="Itoh T."/>
            <person name="Ohkuma M."/>
        </authorList>
    </citation>
    <scope>NUCLEOTIDE SEQUENCE [LARGE SCALE GENOMIC DNA]</scope>
    <source>
        <strain evidence="9">IC-007</strain>
    </source>
</reference>
<dbReference type="SMART" id="SM00661">
    <property type="entry name" value="RPOL9"/>
    <property type="match status" value="1"/>
</dbReference>
<dbReference type="Proteomes" id="UP000325030">
    <property type="component" value="Chromosome"/>
</dbReference>
<evidence type="ECO:0000313" key="8">
    <source>
        <dbReference type="Proteomes" id="UP000322983"/>
    </source>
</evidence>
<gene>
    <name evidence="6" type="ORF">IC006_2723</name>
    <name evidence="7" type="ORF">IC007_2737</name>
</gene>
<reference evidence="7 8" key="2">
    <citation type="journal article" date="2020" name="Int. J. Syst. Evol. Microbiol.">
        <title>Sulfuracidifex tepidarius gen. nov., sp. nov. and transfer of Sulfolobus metallicus Huber and Stetter 1992 to the genus Sulfuracidifex as Sulfuracidifex metallicus comb. nov.</title>
        <authorList>
            <person name="Itoh T."/>
            <person name="Miura T."/>
            <person name="Sakai H.D."/>
            <person name="Kato S."/>
            <person name="Ohkuma M."/>
            <person name="Takashina T."/>
        </authorList>
    </citation>
    <scope>NUCLEOTIDE SEQUENCE</scope>
    <source>
        <strain evidence="6 8">IC-006</strain>
        <strain evidence="7">IC-007</strain>
    </source>
</reference>
<accession>A0A510DZT8</accession>
<dbReference type="STRING" id="1294262.GCA_001316085_00661"/>
<dbReference type="KEGG" id="step:IC006_2723"/>
<dbReference type="OrthoDB" id="72957at2157"/>
<evidence type="ECO:0000313" key="9">
    <source>
        <dbReference type="Proteomes" id="UP000325030"/>
    </source>
</evidence>
<evidence type="ECO:0000256" key="1">
    <source>
        <dbReference type="ARBA" id="ARBA00008925"/>
    </source>
</evidence>
<keyword evidence="3" id="KW-0862">Zinc</keyword>
<keyword evidence="8" id="KW-1185">Reference proteome</keyword>
<evidence type="ECO:0000256" key="4">
    <source>
        <dbReference type="ARBA" id="ARBA00023163"/>
    </source>
</evidence>
<dbReference type="GeneID" id="41719007"/>
<dbReference type="Proteomes" id="UP000322983">
    <property type="component" value="Chromosome"/>
</dbReference>
<sequence>MKFCPKCKSVMTLRNGIASCRNCGYKIKADEEMILKERYDHSHDKMIVADGKRIQGRLHSVLCPKCGSSVSILVNPRKRTYKCSLCGNIFSENGSFT</sequence>
<accession>A0A510E6M5</accession>
<dbReference type="NCBIfam" id="NF047723">
    <property type="entry name" value="TransFacS4"/>
    <property type="match status" value="1"/>
</dbReference>
<dbReference type="InterPro" id="IPR001529">
    <property type="entry name" value="Zn_ribbon_RPB9"/>
</dbReference>
<feature type="domain" description="DNA-directed RNA polymerase II subunit RPB9-like zinc ribbon" evidence="5">
    <location>
        <begin position="2"/>
        <end position="49"/>
    </location>
</feature>
<evidence type="ECO:0000259" key="5">
    <source>
        <dbReference type="SMART" id="SM00661"/>
    </source>
</evidence>
<dbReference type="EMBL" id="AP018929">
    <property type="protein sequence ID" value="BBG25388.1"/>
    <property type="molecule type" value="Genomic_DNA"/>
</dbReference>
<dbReference type="GO" id="GO:0006351">
    <property type="term" value="P:DNA-templated transcription"/>
    <property type="evidence" value="ECO:0007669"/>
    <property type="project" value="InterPro"/>
</dbReference>
<dbReference type="InterPro" id="IPR019761">
    <property type="entry name" value="DNA-dir_RNA_pol-M_15_CS"/>
</dbReference>
<comment type="similarity">
    <text evidence="1">Belongs to the archaeal RpoM/eukaryotic RPA12/RPB9/RPC11 RNA polymerase family.</text>
</comment>